<dbReference type="PANTHER" id="PTHR11579:SF0">
    <property type="entry name" value="PROTEIN-L-ISOASPARTATE(D-ASPARTATE) O-METHYLTRANSFERASE"/>
    <property type="match status" value="1"/>
</dbReference>
<dbReference type="GO" id="GO:0032259">
    <property type="term" value="P:methylation"/>
    <property type="evidence" value="ECO:0007669"/>
    <property type="project" value="UniProtKB-KW"/>
</dbReference>
<evidence type="ECO:0000256" key="6">
    <source>
        <dbReference type="ARBA" id="ARBA00022679"/>
    </source>
</evidence>
<dbReference type="Gene3D" id="3.40.50.150">
    <property type="entry name" value="Vaccinia Virus protein VP39"/>
    <property type="match status" value="1"/>
</dbReference>
<dbReference type="GO" id="GO:0004719">
    <property type="term" value="F:protein-L-isoaspartate (D-aspartate) O-methyltransferase activity"/>
    <property type="evidence" value="ECO:0007669"/>
    <property type="project" value="UniProtKB-EC"/>
</dbReference>
<keyword evidence="6" id="KW-0808">Transferase</keyword>
<dbReference type="Proteomes" id="UP000006671">
    <property type="component" value="Unassembled WGS sequence"/>
</dbReference>
<keyword evidence="9" id="KW-1185">Reference proteome</keyword>
<keyword evidence="4" id="KW-0963">Cytoplasm</keyword>
<dbReference type="eggNOG" id="KOG1661">
    <property type="taxonomic scope" value="Eukaryota"/>
</dbReference>
<name>D2V7P9_NAEGR</name>
<comment type="subcellular location">
    <subcellularLocation>
        <location evidence="1">Cytoplasm</location>
    </subcellularLocation>
</comment>
<dbReference type="STRING" id="5762.D2V7P9"/>
<evidence type="ECO:0000256" key="3">
    <source>
        <dbReference type="ARBA" id="ARBA00011890"/>
    </source>
</evidence>
<organism evidence="9">
    <name type="scientific">Naegleria gruberi</name>
    <name type="common">Amoeba</name>
    <dbReference type="NCBI Taxonomy" id="5762"/>
    <lineage>
        <taxon>Eukaryota</taxon>
        <taxon>Discoba</taxon>
        <taxon>Heterolobosea</taxon>
        <taxon>Tetramitia</taxon>
        <taxon>Eutetramitia</taxon>
        <taxon>Vahlkampfiidae</taxon>
        <taxon>Naegleria</taxon>
    </lineage>
</organism>
<keyword evidence="5" id="KW-0489">Methyltransferase</keyword>
<evidence type="ECO:0000256" key="1">
    <source>
        <dbReference type="ARBA" id="ARBA00004496"/>
    </source>
</evidence>
<dbReference type="SUPFAM" id="SSF53335">
    <property type="entry name" value="S-adenosyl-L-methionine-dependent methyltransferases"/>
    <property type="match status" value="1"/>
</dbReference>
<reference evidence="8 9" key="1">
    <citation type="journal article" date="2010" name="Cell">
        <title>The genome of Naegleria gruberi illuminates early eukaryotic versatility.</title>
        <authorList>
            <person name="Fritz-Laylin L.K."/>
            <person name="Prochnik S.E."/>
            <person name="Ginger M.L."/>
            <person name="Dacks J.B."/>
            <person name="Carpenter M.L."/>
            <person name="Field M.C."/>
            <person name="Kuo A."/>
            <person name="Paredez A."/>
            <person name="Chapman J."/>
            <person name="Pham J."/>
            <person name="Shu S."/>
            <person name="Neupane R."/>
            <person name="Cipriano M."/>
            <person name="Mancuso J."/>
            <person name="Tu H."/>
            <person name="Salamov A."/>
            <person name="Lindquist E."/>
            <person name="Shapiro H."/>
            <person name="Lucas S."/>
            <person name="Grigoriev I.V."/>
            <person name="Cande W.Z."/>
            <person name="Fulton C."/>
            <person name="Rokhsar D.S."/>
            <person name="Dawson S.C."/>
        </authorList>
    </citation>
    <scope>NUCLEOTIDE SEQUENCE [LARGE SCALE GENOMIC DNA]</scope>
    <source>
        <strain evidence="8 9">NEG-M</strain>
    </source>
</reference>
<sequence>MEFNHCIKFLFETVDRKKYATDSKLSNEDFQLLKPYADSAMPLRCNATISAPHMHVTCLNALKDSISLENSKADEISCLDIGSGSGFISAALCHLLEYHGKKGRILAIDHISDLVELGRENVERDESSK</sequence>
<evidence type="ECO:0000256" key="5">
    <source>
        <dbReference type="ARBA" id="ARBA00022603"/>
    </source>
</evidence>
<keyword evidence="7" id="KW-0949">S-adenosyl-L-methionine</keyword>
<dbReference type="Pfam" id="PF01135">
    <property type="entry name" value="PCMT"/>
    <property type="match status" value="1"/>
</dbReference>
<dbReference type="KEGG" id="ngr:NAEGRDRAFT_31875"/>
<dbReference type="GO" id="GO:0005737">
    <property type="term" value="C:cytoplasm"/>
    <property type="evidence" value="ECO:0007669"/>
    <property type="project" value="UniProtKB-SubCell"/>
</dbReference>
<evidence type="ECO:0000313" key="9">
    <source>
        <dbReference type="Proteomes" id="UP000006671"/>
    </source>
</evidence>
<gene>
    <name evidence="8" type="ORF">NAEGRDRAFT_31875</name>
</gene>
<dbReference type="PANTHER" id="PTHR11579">
    <property type="entry name" value="PROTEIN-L-ISOASPARTATE O-METHYLTRANSFERASE"/>
    <property type="match status" value="1"/>
</dbReference>
<dbReference type="VEuPathDB" id="AmoebaDB:NAEGRDRAFT_31875"/>
<dbReference type="InParanoid" id="D2V7P9"/>
<dbReference type="InterPro" id="IPR029063">
    <property type="entry name" value="SAM-dependent_MTases_sf"/>
</dbReference>
<protein>
    <recommendedName>
        <fullName evidence="3">protein-L-isoaspartate(D-aspartate) O-methyltransferase</fullName>
        <ecNumber evidence="3">2.1.1.77</ecNumber>
    </recommendedName>
</protein>
<dbReference type="GeneID" id="8861217"/>
<comment type="similarity">
    <text evidence="2">Belongs to the methyltransferase superfamily. L-isoaspartyl/D-aspartyl protein methyltransferase family.</text>
</comment>
<dbReference type="InterPro" id="IPR000682">
    <property type="entry name" value="PCMT"/>
</dbReference>
<dbReference type="EMBL" id="GG738856">
    <property type="protein sequence ID" value="EFC46909.1"/>
    <property type="molecule type" value="Genomic_DNA"/>
</dbReference>
<dbReference type="AlphaFoldDB" id="D2V7P9"/>
<dbReference type="RefSeq" id="XP_002679653.1">
    <property type="nucleotide sequence ID" value="XM_002679607.1"/>
</dbReference>
<evidence type="ECO:0000256" key="7">
    <source>
        <dbReference type="ARBA" id="ARBA00022691"/>
    </source>
</evidence>
<feature type="non-terminal residue" evidence="8">
    <location>
        <position position="129"/>
    </location>
</feature>
<evidence type="ECO:0000256" key="2">
    <source>
        <dbReference type="ARBA" id="ARBA00005369"/>
    </source>
</evidence>
<dbReference type="OrthoDB" id="73890at2759"/>
<dbReference type="EC" id="2.1.1.77" evidence="3"/>
<evidence type="ECO:0000313" key="8">
    <source>
        <dbReference type="EMBL" id="EFC46909.1"/>
    </source>
</evidence>
<proteinExistence type="inferred from homology"/>
<evidence type="ECO:0000256" key="4">
    <source>
        <dbReference type="ARBA" id="ARBA00022490"/>
    </source>
</evidence>
<accession>D2V7P9</accession>